<dbReference type="Gene3D" id="2.70.40.10">
    <property type="match status" value="1"/>
</dbReference>
<dbReference type="GO" id="GO:0006229">
    <property type="term" value="P:dUTP biosynthetic process"/>
    <property type="evidence" value="ECO:0007669"/>
    <property type="project" value="InterPro"/>
</dbReference>
<organism evidence="3 4">
    <name type="scientific">Candidatus Daviesbacteria bacterium RIFCSPHIGHO2_02_FULL_36_13</name>
    <dbReference type="NCBI Taxonomy" id="1797768"/>
    <lineage>
        <taxon>Bacteria</taxon>
        <taxon>Candidatus Daviesiibacteriota</taxon>
    </lineage>
</organism>
<dbReference type="InterPro" id="IPR011962">
    <property type="entry name" value="dCTP_deaminase"/>
</dbReference>
<accession>A0A1F5JS38</accession>
<proteinExistence type="predicted"/>
<gene>
    <name evidence="3" type="ORF">A3C59_02145</name>
</gene>
<dbReference type="InterPro" id="IPR036157">
    <property type="entry name" value="dUTPase-like_sf"/>
</dbReference>
<dbReference type="AlphaFoldDB" id="A0A1F5JS38"/>
<dbReference type="PANTHER" id="PTHR42680:SF3">
    <property type="entry name" value="DCTP DEAMINASE"/>
    <property type="match status" value="1"/>
</dbReference>
<dbReference type="Proteomes" id="UP000176902">
    <property type="component" value="Unassembled WGS sequence"/>
</dbReference>
<dbReference type="PANTHER" id="PTHR42680">
    <property type="entry name" value="DCTP DEAMINASE"/>
    <property type="match status" value="1"/>
</dbReference>
<name>A0A1F5JS38_9BACT</name>
<dbReference type="InterPro" id="IPR033704">
    <property type="entry name" value="dUTPase_trimeric"/>
</dbReference>
<dbReference type="CDD" id="cd07557">
    <property type="entry name" value="trimeric_dUTPase"/>
    <property type="match status" value="1"/>
</dbReference>
<reference evidence="3 4" key="1">
    <citation type="journal article" date="2016" name="Nat. Commun.">
        <title>Thousands of microbial genomes shed light on interconnected biogeochemical processes in an aquifer system.</title>
        <authorList>
            <person name="Anantharaman K."/>
            <person name="Brown C.T."/>
            <person name="Hug L.A."/>
            <person name="Sharon I."/>
            <person name="Castelle C.J."/>
            <person name="Probst A.J."/>
            <person name="Thomas B.C."/>
            <person name="Singh A."/>
            <person name="Wilkins M.J."/>
            <person name="Karaoz U."/>
            <person name="Brodie E.L."/>
            <person name="Williams K.H."/>
            <person name="Hubbard S.S."/>
            <person name="Banfield J.F."/>
        </authorList>
    </citation>
    <scope>NUCLEOTIDE SEQUENCE [LARGE SCALE GENOMIC DNA]</scope>
</reference>
<evidence type="ECO:0000313" key="3">
    <source>
        <dbReference type="EMBL" id="OGE31418.1"/>
    </source>
</evidence>
<evidence type="ECO:0000313" key="4">
    <source>
        <dbReference type="Proteomes" id="UP000176902"/>
    </source>
</evidence>
<dbReference type="GO" id="GO:0008829">
    <property type="term" value="F:dCTP deaminase activity"/>
    <property type="evidence" value="ECO:0007669"/>
    <property type="project" value="InterPro"/>
</dbReference>
<keyword evidence="1" id="KW-0378">Hydrolase</keyword>
<evidence type="ECO:0000256" key="1">
    <source>
        <dbReference type="ARBA" id="ARBA00022801"/>
    </source>
</evidence>
<dbReference type="STRING" id="1797768.A3C59_02145"/>
<dbReference type="EMBL" id="MFCV01000039">
    <property type="protein sequence ID" value="OGE31418.1"/>
    <property type="molecule type" value="Genomic_DNA"/>
</dbReference>
<comment type="caution">
    <text evidence="3">The sequence shown here is derived from an EMBL/GenBank/DDBJ whole genome shotgun (WGS) entry which is preliminary data.</text>
</comment>
<keyword evidence="2" id="KW-0546">Nucleotide metabolism</keyword>
<dbReference type="SUPFAM" id="SSF51283">
    <property type="entry name" value="dUTPase-like"/>
    <property type="match status" value="1"/>
</dbReference>
<protein>
    <submittedName>
        <fullName evidence="3">Uncharacterized protein</fullName>
    </submittedName>
</protein>
<sequence>MSVLGIDEILRRVKKEKLIENLGKRELENPEGVGVDLRLGSVHRIVSGGAFIEADPSTGSGQVVLGKRKGVKTELVAEFKPRAKKQKEIVINPGDYLLVSCFEKLNTPKDLMPVVFPRTSLFRAGLLLLNSKTDPGYKGTLTMGLKNLSEFDVKLQMGARICNIVFFKIEGKTVSYRGQHQGGRISPSDVEQQV</sequence>
<dbReference type="Pfam" id="PF22769">
    <property type="entry name" value="DCD"/>
    <property type="match status" value="1"/>
</dbReference>
<evidence type="ECO:0000256" key="2">
    <source>
        <dbReference type="ARBA" id="ARBA00023080"/>
    </source>
</evidence>